<dbReference type="GO" id="GO:0005886">
    <property type="term" value="C:plasma membrane"/>
    <property type="evidence" value="ECO:0007669"/>
    <property type="project" value="UniProtKB-SubCell"/>
</dbReference>
<gene>
    <name evidence="15" type="primary">mcpA_2</name>
    <name evidence="15" type="ORF">BRLA_c037130</name>
</gene>
<comment type="similarity">
    <text evidence="9">Belongs to the methyl-accepting chemotaxis (MCP) protein family.</text>
</comment>
<dbReference type="CDD" id="cd06225">
    <property type="entry name" value="HAMP"/>
    <property type="match status" value="1"/>
</dbReference>
<evidence type="ECO:0000256" key="3">
    <source>
        <dbReference type="ARBA" id="ARBA00022481"/>
    </source>
</evidence>
<dbReference type="Gene3D" id="3.30.450.20">
    <property type="entry name" value="PAS domain"/>
    <property type="match status" value="1"/>
</dbReference>
<dbReference type="InterPro" id="IPR033480">
    <property type="entry name" value="sCache_2"/>
</dbReference>
<dbReference type="Pfam" id="PF00672">
    <property type="entry name" value="HAMP"/>
    <property type="match status" value="1"/>
</dbReference>
<feature type="transmembrane region" description="Helical" evidence="12">
    <location>
        <begin position="12"/>
        <end position="32"/>
    </location>
</feature>
<evidence type="ECO:0000256" key="1">
    <source>
        <dbReference type="ARBA" id="ARBA00004651"/>
    </source>
</evidence>
<keyword evidence="6 12" id="KW-1133">Transmembrane helix</keyword>
<dbReference type="CDD" id="cd11386">
    <property type="entry name" value="MCP_signal"/>
    <property type="match status" value="1"/>
</dbReference>
<dbReference type="Pfam" id="PF00015">
    <property type="entry name" value="MCPsignal"/>
    <property type="match status" value="1"/>
</dbReference>
<dbReference type="KEGG" id="blr:BRLA_c037130"/>
<comment type="function">
    <text evidence="10">Chemotactic-signal transducers respond to changes in the concentration of attractants and repellents in the environment, transduce a signal from the outside to the inside of the cell, and facilitate sensory adaptation through the variation of the level of methylation.</text>
</comment>
<dbReference type="PROSITE" id="PS50885">
    <property type="entry name" value="HAMP"/>
    <property type="match status" value="1"/>
</dbReference>
<evidence type="ECO:0000256" key="2">
    <source>
        <dbReference type="ARBA" id="ARBA00022475"/>
    </source>
</evidence>
<protein>
    <submittedName>
        <fullName evidence="15">Methyl-accepting chemotaxis protein McpA</fullName>
    </submittedName>
</protein>
<dbReference type="PROSITE" id="PS50111">
    <property type="entry name" value="CHEMOTAXIS_TRANSDUC_2"/>
    <property type="match status" value="1"/>
</dbReference>
<dbReference type="Pfam" id="PF17200">
    <property type="entry name" value="sCache_2"/>
    <property type="match status" value="1"/>
</dbReference>
<keyword evidence="8 11" id="KW-0807">Transducer</keyword>
<dbReference type="eggNOG" id="COG0840">
    <property type="taxonomic scope" value="Bacteria"/>
</dbReference>
<dbReference type="GO" id="GO:0006935">
    <property type="term" value="P:chemotaxis"/>
    <property type="evidence" value="ECO:0007669"/>
    <property type="project" value="UniProtKB-KW"/>
</dbReference>
<dbReference type="Gene3D" id="1.10.287.950">
    <property type="entry name" value="Methyl-accepting chemotaxis protein"/>
    <property type="match status" value="1"/>
</dbReference>
<dbReference type="InterPro" id="IPR004089">
    <property type="entry name" value="MCPsignal_dom"/>
</dbReference>
<evidence type="ECO:0000256" key="11">
    <source>
        <dbReference type="PROSITE-ProRule" id="PRU00284"/>
    </source>
</evidence>
<dbReference type="GO" id="GO:0004888">
    <property type="term" value="F:transmembrane signaling receptor activity"/>
    <property type="evidence" value="ECO:0007669"/>
    <property type="project" value="InterPro"/>
</dbReference>
<feature type="domain" description="Methyl-accepting transducer" evidence="13">
    <location>
        <begin position="294"/>
        <end position="530"/>
    </location>
</feature>
<dbReference type="GO" id="GO:0007165">
    <property type="term" value="P:signal transduction"/>
    <property type="evidence" value="ECO:0007669"/>
    <property type="project" value="UniProtKB-KW"/>
</dbReference>
<evidence type="ECO:0000313" key="16">
    <source>
        <dbReference type="Proteomes" id="UP000005850"/>
    </source>
</evidence>
<evidence type="ECO:0000256" key="12">
    <source>
        <dbReference type="SAM" id="Phobius"/>
    </source>
</evidence>
<evidence type="ECO:0000256" key="5">
    <source>
        <dbReference type="ARBA" id="ARBA00022692"/>
    </source>
</evidence>
<dbReference type="HOGENOM" id="CLU_000445_107_19_9"/>
<evidence type="ECO:0000256" key="8">
    <source>
        <dbReference type="ARBA" id="ARBA00023224"/>
    </source>
</evidence>
<evidence type="ECO:0000259" key="13">
    <source>
        <dbReference type="PROSITE" id="PS50111"/>
    </source>
</evidence>
<sequence>MKIQIASLRAKLTILCLTILLVPTLLIGITTYGSTKQELDQAGQAALQKNVKMVIGMIDLMNERVEAGQLTLEEAQEKVRQELLGTKNSENKRPTKKEYTTGETGYVWAINEKAVSVMNPANEGQDLSDVITQDGVLLAKELVEKGTSGGGFVRYKWQIANSDEVETKVSYVELEPHWGWIVGSGAYLTEFNKGANNILTLVALIGSVSTVVGIIMVNFFSRLFTKPIVLVAQQLNRVADGDLTIEELKITSKDEIGNLAKDFNYMINNIRHLISEVDLSAQRVAGSAKELTASAEETSKANEQITLAIQEAASGAEEQQNALYKTTSSIEEISVGMQRIAESSSSIAETSTETRETAEDGGLAVQKTVQQMNSIHKSVNESDAVIKLLDKRTNDISGMLSVITDISAQTNLLALNAAIEAARAGEHGRGFAVVAEEVRKLADQSTQSSNQITQLLEEIQQDMNQSIQTMSKVKEEVQTGIEIANDTDQKFKNILSSTGYISQQIEELASISQQISASLHEISASGENVSRIAQQATDHSQNIASSAEEQLASMEEVTALANSLSIMAEELQKLTRTFTY</sequence>
<dbReference type="PANTHER" id="PTHR32089:SF114">
    <property type="entry name" value="METHYL-ACCEPTING CHEMOTAXIS PROTEIN MCPB"/>
    <property type="match status" value="1"/>
</dbReference>
<dbReference type="SMART" id="SM00283">
    <property type="entry name" value="MA"/>
    <property type="match status" value="1"/>
</dbReference>
<reference evidence="15 16" key="1">
    <citation type="journal article" date="2011" name="J. Bacteriol.">
        <title>Genome sequence of Brevibacillus laterosporus LMG 15441, a pathogen of invertebrates.</title>
        <authorList>
            <person name="Djukic M."/>
            <person name="Poehlein A."/>
            <person name="Thurmer A."/>
            <person name="Daniel R."/>
        </authorList>
    </citation>
    <scope>NUCLEOTIDE SEQUENCE [LARGE SCALE GENOMIC DNA]</scope>
    <source>
        <strain evidence="15 16">LMG 15441</strain>
    </source>
</reference>
<dbReference type="SMART" id="SM00304">
    <property type="entry name" value="HAMP"/>
    <property type="match status" value="2"/>
</dbReference>
<evidence type="ECO:0000259" key="14">
    <source>
        <dbReference type="PROSITE" id="PS50885"/>
    </source>
</evidence>
<dbReference type="SMART" id="SM01049">
    <property type="entry name" value="Cache_2"/>
    <property type="match status" value="1"/>
</dbReference>
<evidence type="ECO:0000256" key="6">
    <source>
        <dbReference type="ARBA" id="ARBA00022989"/>
    </source>
</evidence>
<dbReference type="Proteomes" id="UP000005850">
    <property type="component" value="Chromosome"/>
</dbReference>
<feature type="domain" description="HAMP" evidence="14">
    <location>
        <begin position="222"/>
        <end position="275"/>
    </location>
</feature>
<keyword evidence="7 12" id="KW-0472">Membrane</keyword>
<evidence type="ECO:0000256" key="7">
    <source>
        <dbReference type="ARBA" id="ARBA00023136"/>
    </source>
</evidence>
<dbReference type="RefSeq" id="WP_041752349.1">
    <property type="nucleotide sequence ID" value="NZ_CP007806.1"/>
</dbReference>
<keyword evidence="2" id="KW-1003">Cell membrane</keyword>
<dbReference type="EMBL" id="CP007806">
    <property type="protein sequence ID" value="AIG28015.1"/>
    <property type="molecule type" value="Genomic_DNA"/>
</dbReference>
<proteinExistence type="inferred from homology"/>
<feature type="transmembrane region" description="Helical" evidence="12">
    <location>
        <begin position="198"/>
        <end position="220"/>
    </location>
</feature>
<name>A0A075RF98_BRELA</name>
<dbReference type="InterPro" id="IPR004090">
    <property type="entry name" value="Chemotax_Me-accpt_rcpt"/>
</dbReference>
<evidence type="ECO:0000256" key="4">
    <source>
        <dbReference type="ARBA" id="ARBA00022500"/>
    </source>
</evidence>
<accession>A0A075RF98</accession>
<dbReference type="InterPro" id="IPR003660">
    <property type="entry name" value="HAMP_dom"/>
</dbReference>
<comment type="subcellular location">
    <subcellularLocation>
        <location evidence="1">Cell membrane</location>
        <topology evidence="1">Multi-pass membrane protein</topology>
    </subcellularLocation>
</comment>
<dbReference type="STRING" id="1042163.BRLA_c037130"/>
<keyword evidence="16" id="KW-1185">Reference proteome</keyword>
<dbReference type="SUPFAM" id="SSF58104">
    <property type="entry name" value="Methyl-accepting chemotaxis protein (MCP) signaling domain"/>
    <property type="match status" value="1"/>
</dbReference>
<organism evidence="15 16">
    <name type="scientific">Brevibacillus laterosporus LMG 15441</name>
    <dbReference type="NCBI Taxonomy" id="1042163"/>
    <lineage>
        <taxon>Bacteria</taxon>
        <taxon>Bacillati</taxon>
        <taxon>Bacillota</taxon>
        <taxon>Bacilli</taxon>
        <taxon>Bacillales</taxon>
        <taxon>Paenibacillaceae</taxon>
        <taxon>Brevibacillus</taxon>
    </lineage>
</organism>
<evidence type="ECO:0000256" key="10">
    <source>
        <dbReference type="ARBA" id="ARBA00058128"/>
    </source>
</evidence>
<keyword evidence="4" id="KW-0145">Chemotaxis</keyword>
<dbReference type="PANTHER" id="PTHR32089">
    <property type="entry name" value="METHYL-ACCEPTING CHEMOTAXIS PROTEIN MCPB"/>
    <property type="match status" value="1"/>
</dbReference>
<evidence type="ECO:0000256" key="9">
    <source>
        <dbReference type="ARBA" id="ARBA00029447"/>
    </source>
</evidence>
<keyword evidence="5 12" id="KW-0812">Transmembrane</keyword>
<dbReference type="FunFam" id="1.10.287.950:FF:000003">
    <property type="entry name" value="Methyl-accepting chemotaxis protein"/>
    <property type="match status" value="1"/>
</dbReference>
<dbReference type="AlphaFoldDB" id="A0A075RF98"/>
<keyword evidence="3" id="KW-0488">Methylation</keyword>
<dbReference type="PRINTS" id="PR00260">
    <property type="entry name" value="CHEMTRNSDUCR"/>
</dbReference>
<evidence type="ECO:0000313" key="15">
    <source>
        <dbReference type="EMBL" id="AIG28015.1"/>
    </source>
</evidence>
<dbReference type="Gene3D" id="6.10.340.10">
    <property type="match status" value="1"/>
</dbReference>